<dbReference type="InterPro" id="IPR006680">
    <property type="entry name" value="Amidohydro-rel"/>
</dbReference>
<evidence type="ECO:0000256" key="5">
    <source>
        <dbReference type="ARBA" id="ARBA00022801"/>
    </source>
</evidence>
<dbReference type="GO" id="GO:0046872">
    <property type="term" value="F:metal ion binding"/>
    <property type="evidence" value="ECO:0007669"/>
    <property type="project" value="UniProtKB-KW"/>
</dbReference>
<dbReference type="FunFam" id="3.20.20.140:FF:000004">
    <property type="entry name" value="N-acetylglucosamine-6-phosphate deacetylase"/>
    <property type="match status" value="1"/>
</dbReference>
<comment type="pathway">
    <text evidence="8">Amino-sugar metabolism; N-acetylneuraminate degradation; D-fructose 6-phosphate from N-acetylneuraminate: step 4/5.</text>
</comment>
<evidence type="ECO:0000256" key="7">
    <source>
        <dbReference type="ARBA" id="ARBA00047647"/>
    </source>
</evidence>
<comment type="cofactor">
    <cofactor evidence="12">
        <name>a divalent metal cation</name>
        <dbReference type="ChEBI" id="CHEBI:60240"/>
    </cofactor>
    <text evidence="12">Binds 1 divalent metal cation per subunit.</text>
</comment>
<evidence type="ECO:0000259" key="13">
    <source>
        <dbReference type="Pfam" id="PF01979"/>
    </source>
</evidence>
<evidence type="ECO:0000313" key="14">
    <source>
        <dbReference type="EMBL" id="TDO94745.1"/>
    </source>
</evidence>
<accession>A0A4R6M2E5</accession>
<comment type="caution">
    <text evidence="14">The sequence shown here is derived from an EMBL/GenBank/DDBJ whole genome shotgun (WGS) entry which is preliminary data.</text>
</comment>
<dbReference type="AlphaFoldDB" id="A0A4R6M2E5"/>
<dbReference type="SUPFAM" id="SSF51338">
    <property type="entry name" value="Composite domain of metallo-dependent hydrolases"/>
    <property type="match status" value="1"/>
</dbReference>
<dbReference type="PIRSF" id="PIRSF038994">
    <property type="entry name" value="NagA"/>
    <property type="match status" value="1"/>
</dbReference>
<evidence type="ECO:0000313" key="15">
    <source>
        <dbReference type="Proteomes" id="UP000295064"/>
    </source>
</evidence>
<dbReference type="CDD" id="cd00854">
    <property type="entry name" value="NagA"/>
    <property type="match status" value="1"/>
</dbReference>
<evidence type="ECO:0000256" key="1">
    <source>
        <dbReference type="ARBA" id="ARBA00010716"/>
    </source>
</evidence>
<dbReference type="EMBL" id="SNWX01000002">
    <property type="protein sequence ID" value="TDO94745.1"/>
    <property type="molecule type" value="Genomic_DNA"/>
</dbReference>
<proteinExistence type="inferred from homology"/>
<dbReference type="PANTHER" id="PTHR11113:SF14">
    <property type="entry name" value="N-ACETYLGLUCOSAMINE-6-PHOSPHATE DEACETYLASE"/>
    <property type="match status" value="1"/>
</dbReference>
<feature type="domain" description="Amidohydrolase-related" evidence="13">
    <location>
        <begin position="54"/>
        <end position="378"/>
    </location>
</feature>
<feature type="binding site" evidence="11">
    <location>
        <begin position="219"/>
        <end position="220"/>
    </location>
    <ligand>
        <name>substrate</name>
    </ligand>
</feature>
<dbReference type="InterPro" id="IPR032466">
    <property type="entry name" value="Metal_Hydrolase"/>
</dbReference>
<evidence type="ECO:0000256" key="8">
    <source>
        <dbReference type="ARBA" id="ARBA00060590"/>
    </source>
</evidence>
<dbReference type="Proteomes" id="UP000295064">
    <property type="component" value="Unassembled WGS sequence"/>
</dbReference>
<dbReference type="RefSeq" id="WP_133513833.1">
    <property type="nucleotide sequence ID" value="NZ_SNWX01000002.1"/>
</dbReference>
<keyword evidence="4 12" id="KW-0479">Metal-binding</keyword>
<dbReference type="SUPFAM" id="SSF51556">
    <property type="entry name" value="Metallo-dependent hydrolases"/>
    <property type="match status" value="1"/>
</dbReference>
<organism evidence="14 15">
    <name type="scientific">Halanaerobium saccharolyticum</name>
    <dbReference type="NCBI Taxonomy" id="43595"/>
    <lineage>
        <taxon>Bacteria</taxon>
        <taxon>Bacillati</taxon>
        <taxon>Bacillota</taxon>
        <taxon>Clostridia</taxon>
        <taxon>Halanaerobiales</taxon>
        <taxon>Halanaerobiaceae</taxon>
        <taxon>Halanaerobium</taxon>
    </lineage>
</organism>
<name>A0A4R6M2E5_9FIRM</name>
<evidence type="ECO:0000256" key="12">
    <source>
        <dbReference type="PIRSR" id="PIRSR038994-3"/>
    </source>
</evidence>
<evidence type="ECO:0000256" key="2">
    <source>
        <dbReference type="ARBA" id="ARBA00011899"/>
    </source>
</evidence>
<feature type="binding site" evidence="11">
    <location>
        <position position="144"/>
    </location>
    <ligand>
        <name>substrate</name>
    </ligand>
</feature>
<evidence type="ECO:0000256" key="10">
    <source>
        <dbReference type="PIRSR" id="PIRSR038994-1"/>
    </source>
</evidence>
<feature type="binding site" evidence="11">
    <location>
        <position position="227"/>
    </location>
    <ligand>
        <name>substrate</name>
    </ligand>
</feature>
<dbReference type="Gene3D" id="3.20.20.140">
    <property type="entry name" value="Metal-dependent hydrolases"/>
    <property type="match status" value="1"/>
</dbReference>
<sequence length="385" mass="42070">MKKLIKNANIILENKVINNGSLVFNEESSKIEKIASYKLEAETEMEVIDAEGGYLAPGMIDTHIHGGGGFDTMDSSPEALNKISEILADHGVTSFLPTTMTMAEADIQAALKNIRQAKKNGTSGARVLGTHVEGPFISPEYIGAQNSEELAKPEPELLRDYYDVVEIVTLAPEVEGAVELIKELHQNNITASAGHSAASYEDFQQAYQAGMDHFTHLYNAMTGLHHREPGLVGAAFDSEATVELIVDLIHHHQAVDRFTIQAKGIDKVILVSDGMEATGLEEGEYELGGQKVIVKDGAARLESGVLAGSVLTLDQAVRNLMEVTELSLPEIFKLVTLNPARKLNLDHKLGRIKPGYQADLVLFDRSFKVQKTFVQGREIARKNKN</sequence>
<dbReference type="EC" id="3.5.1.25" evidence="2"/>
<dbReference type="GO" id="GO:0008448">
    <property type="term" value="F:N-acetylglucosamine-6-phosphate deacetylase activity"/>
    <property type="evidence" value="ECO:0007669"/>
    <property type="project" value="UniProtKB-EC"/>
</dbReference>
<feature type="active site" description="Proton donor/acceptor" evidence="10">
    <location>
        <position position="273"/>
    </location>
</feature>
<evidence type="ECO:0000256" key="6">
    <source>
        <dbReference type="ARBA" id="ARBA00023277"/>
    </source>
</evidence>
<evidence type="ECO:0000256" key="11">
    <source>
        <dbReference type="PIRSR" id="PIRSR038994-2"/>
    </source>
</evidence>
<evidence type="ECO:0000256" key="3">
    <source>
        <dbReference type="ARBA" id="ARBA00018029"/>
    </source>
</evidence>
<evidence type="ECO:0000256" key="9">
    <source>
        <dbReference type="PIRNR" id="PIRNR038994"/>
    </source>
</evidence>
<comment type="similarity">
    <text evidence="1 9">Belongs to the metallo-dependent hydrolases superfamily. NagA family.</text>
</comment>
<dbReference type="InterPro" id="IPR003764">
    <property type="entry name" value="GlcNAc_6-P_deAcase"/>
</dbReference>
<dbReference type="NCBIfam" id="TIGR00221">
    <property type="entry name" value="nagA"/>
    <property type="match status" value="1"/>
</dbReference>
<feature type="binding site" evidence="11">
    <location>
        <position position="250"/>
    </location>
    <ligand>
        <name>substrate</name>
    </ligand>
</feature>
<dbReference type="OrthoDB" id="9776488at2"/>
<feature type="binding site" evidence="11">
    <location>
        <begin position="306"/>
        <end position="308"/>
    </location>
    <ligand>
        <name>substrate</name>
    </ligand>
</feature>
<dbReference type="GO" id="GO:0006046">
    <property type="term" value="P:N-acetylglucosamine catabolic process"/>
    <property type="evidence" value="ECO:0007669"/>
    <property type="project" value="TreeGrafter"/>
</dbReference>
<feature type="binding site" evidence="12">
    <location>
        <position position="133"/>
    </location>
    <ligand>
        <name>Zn(2+)</name>
        <dbReference type="ChEBI" id="CHEBI:29105"/>
    </ligand>
</feature>
<dbReference type="Gene3D" id="2.30.40.10">
    <property type="entry name" value="Urease, subunit C, domain 1"/>
    <property type="match status" value="1"/>
</dbReference>
<evidence type="ECO:0000256" key="4">
    <source>
        <dbReference type="ARBA" id="ARBA00022723"/>
    </source>
</evidence>
<dbReference type="PANTHER" id="PTHR11113">
    <property type="entry name" value="N-ACETYLGLUCOSAMINE-6-PHOSPHATE DEACETYLASE"/>
    <property type="match status" value="1"/>
</dbReference>
<dbReference type="InterPro" id="IPR011059">
    <property type="entry name" value="Metal-dep_hydrolase_composite"/>
</dbReference>
<keyword evidence="5 9" id="KW-0378">Hydrolase</keyword>
<feature type="binding site" evidence="12">
    <location>
        <position position="216"/>
    </location>
    <ligand>
        <name>Zn(2+)</name>
        <dbReference type="ChEBI" id="CHEBI:29105"/>
    </ligand>
</feature>
<protein>
    <recommendedName>
        <fullName evidence="3">N-acetylglucosamine-6-phosphate deacetylase</fullName>
        <ecNumber evidence="2">3.5.1.25</ecNumber>
    </recommendedName>
</protein>
<dbReference type="Pfam" id="PF01979">
    <property type="entry name" value="Amidohydro_1"/>
    <property type="match status" value="1"/>
</dbReference>
<gene>
    <name evidence="14" type="ORF">DFR79_102122</name>
</gene>
<reference evidence="14 15" key="1">
    <citation type="submission" date="2019-03" db="EMBL/GenBank/DDBJ databases">
        <title>Subsurface microbial communities from deep shales in Ohio and West Virginia, USA.</title>
        <authorList>
            <person name="Wrighton K."/>
        </authorList>
    </citation>
    <scope>NUCLEOTIDE SEQUENCE [LARGE SCALE GENOMIC DNA]</scope>
    <source>
        <strain evidence="14 15">MA284_T2</strain>
    </source>
</reference>
<keyword evidence="6 9" id="KW-0119">Carbohydrate metabolism</keyword>
<feature type="binding site" evidence="12">
    <location>
        <position position="195"/>
    </location>
    <ligand>
        <name>Zn(2+)</name>
        <dbReference type="ChEBI" id="CHEBI:29105"/>
    </ligand>
</feature>
<comment type="catalytic activity">
    <reaction evidence="7">
        <text>N-acetyl-D-glucosamine 6-phosphate + H2O = D-glucosamine 6-phosphate + acetate</text>
        <dbReference type="Rhea" id="RHEA:22936"/>
        <dbReference type="ChEBI" id="CHEBI:15377"/>
        <dbReference type="ChEBI" id="CHEBI:30089"/>
        <dbReference type="ChEBI" id="CHEBI:57513"/>
        <dbReference type="ChEBI" id="CHEBI:58725"/>
        <dbReference type="EC" id="3.5.1.25"/>
    </reaction>
</comment>